<dbReference type="OrthoDB" id="197151at2157"/>
<keyword evidence="3" id="KW-1185">Reference proteome</keyword>
<dbReference type="AlphaFoldDB" id="A0A2U9IGW3"/>
<dbReference type="SUPFAM" id="SSF56281">
    <property type="entry name" value="Metallo-hydrolase/oxidoreductase"/>
    <property type="match status" value="1"/>
</dbReference>
<dbReference type="PANTHER" id="PTHR42951:SF4">
    <property type="entry name" value="ACYL-COENZYME A THIOESTERASE MBLAC2"/>
    <property type="match status" value="1"/>
</dbReference>
<gene>
    <name evidence="2" type="ORF">DFR85_11770</name>
</gene>
<organism evidence="2 3">
    <name type="scientific">Acidianus brierleyi</name>
    <dbReference type="NCBI Taxonomy" id="41673"/>
    <lineage>
        <taxon>Archaea</taxon>
        <taxon>Thermoproteota</taxon>
        <taxon>Thermoprotei</taxon>
        <taxon>Sulfolobales</taxon>
        <taxon>Sulfolobaceae</taxon>
        <taxon>Acidianus</taxon>
    </lineage>
</organism>
<name>A0A2U9IGW3_9CREN</name>
<dbReference type="Gene3D" id="3.60.15.10">
    <property type="entry name" value="Ribonuclease Z/Hydroxyacylglutathione hydrolase-like"/>
    <property type="match status" value="1"/>
</dbReference>
<dbReference type="InterPro" id="IPR036866">
    <property type="entry name" value="RibonucZ/Hydroxyglut_hydro"/>
</dbReference>
<proteinExistence type="predicted"/>
<evidence type="ECO:0000259" key="1">
    <source>
        <dbReference type="SMART" id="SM00849"/>
    </source>
</evidence>
<dbReference type="GeneID" id="36832844"/>
<evidence type="ECO:0000313" key="3">
    <source>
        <dbReference type="Proteomes" id="UP000248044"/>
    </source>
</evidence>
<protein>
    <submittedName>
        <fullName evidence="2">MBL fold metallo-hydrolase</fullName>
    </submittedName>
</protein>
<accession>A0A2U9IGW3</accession>
<dbReference type="SMART" id="SM00849">
    <property type="entry name" value="Lactamase_B"/>
    <property type="match status" value="1"/>
</dbReference>
<dbReference type="CDD" id="cd07726">
    <property type="entry name" value="ST1585-like_MBL-fold"/>
    <property type="match status" value="1"/>
</dbReference>
<evidence type="ECO:0000313" key="2">
    <source>
        <dbReference type="EMBL" id="AWR95174.1"/>
    </source>
</evidence>
<dbReference type="InterPro" id="IPR050855">
    <property type="entry name" value="NDM-1-like"/>
</dbReference>
<dbReference type="RefSeq" id="WP_110271055.1">
    <property type="nucleotide sequence ID" value="NZ_CP029289.2"/>
</dbReference>
<keyword evidence="2" id="KW-0378">Hydrolase</keyword>
<sequence>MPCKGIHAISSGPVEFPELVYSFVICDDKTVMIDSGVSNSVMDISFLDKLDYLVLTHIHVDHVGGVSELVQRYKPKIILYEGFSKYLEDTTHLNASARNVLGDLLDIYGEVDPVKGGEFLEVKGGEELKLGKYTMKIYYTPGHAKHHISILIDDILYSGDSVGGRYNGIPFPTTPPPLDYDKYIESLRLQISLNPRMVGLSHGGFVSSNHMEEHLNQLIKGDYRVNIDLGGTAGELLNKLLEINYSGIAKSQNAK</sequence>
<feature type="domain" description="Metallo-beta-lactamase" evidence="1">
    <location>
        <begin position="19"/>
        <end position="202"/>
    </location>
</feature>
<dbReference type="KEGG" id="abri:DFR85_11770"/>
<dbReference type="InterPro" id="IPR001279">
    <property type="entry name" value="Metallo-B-lactamas"/>
</dbReference>
<dbReference type="GO" id="GO:0016787">
    <property type="term" value="F:hydrolase activity"/>
    <property type="evidence" value="ECO:0007669"/>
    <property type="project" value="UniProtKB-KW"/>
</dbReference>
<dbReference type="InterPro" id="IPR037482">
    <property type="entry name" value="ST1585_MBL-fold"/>
</dbReference>
<dbReference type="Proteomes" id="UP000248044">
    <property type="component" value="Chromosome"/>
</dbReference>
<dbReference type="PANTHER" id="PTHR42951">
    <property type="entry name" value="METALLO-BETA-LACTAMASE DOMAIN-CONTAINING"/>
    <property type="match status" value="1"/>
</dbReference>
<dbReference type="EMBL" id="CP029289">
    <property type="protein sequence ID" value="AWR95174.1"/>
    <property type="molecule type" value="Genomic_DNA"/>
</dbReference>
<dbReference type="Pfam" id="PF00753">
    <property type="entry name" value="Lactamase_B"/>
    <property type="match status" value="1"/>
</dbReference>
<reference evidence="2 3" key="1">
    <citation type="submission" date="2018-05" db="EMBL/GenBank/DDBJ databases">
        <title>Complete Genome Sequences of Extremely Thermoacidophilic, Metal-Mobilizing Type-Strain Members of the Archaeal Family Sulfolobaceae: Acidianus brierleyi DSM-1651T, Acidianus sulfidivorans DSM-18786T, Metallosphaera hakonensis DSM-7519T, and Metallosphaera prunae DSM-10039T.</title>
        <authorList>
            <person name="Counts J.A."/>
            <person name="Kelly R.M."/>
        </authorList>
    </citation>
    <scope>NUCLEOTIDE SEQUENCE [LARGE SCALE GENOMIC DNA]</scope>
    <source>
        <strain evidence="2 3">DSM 1651</strain>
    </source>
</reference>